<dbReference type="Proteomes" id="UP000549394">
    <property type="component" value="Unassembled WGS sequence"/>
</dbReference>
<accession>A0A7I8VD72</accession>
<protein>
    <submittedName>
        <fullName evidence="1">Uncharacterized protein</fullName>
    </submittedName>
</protein>
<name>A0A7I8VD72_9ANNE</name>
<organism evidence="1 2">
    <name type="scientific">Dimorphilus gyrociliatus</name>
    <dbReference type="NCBI Taxonomy" id="2664684"/>
    <lineage>
        <taxon>Eukaryota</taxon>
        <taxon>Metazoa</taxon>
        <taxon>Spiralia</taxon>
        <taxon>Lophotrochozoa</taxon>
        <taxon>Annelida</taxon>
        <taxon>Polychaeta</taxon>
        <taxon>Polychaeta incertae sedis</taxon>
        <taxon>Dinophilidae</taxon>
        <taxon>Dimorphilus</taxon>
    </lineage>
</organism>
<dbReference type="EMBL" id="CAJFCJ010000003">
    <property type="protein sequence ID" value="CAD5113307.1"/>
    <property type="molecule type" value="Genomic_DNA"/>
</dbReference>
<sequence>MLNLLYNKLLEESNANIFDEDRKDDLQDLICSRIQFDTPKIDSFNYASSIGVSYVIASKYFNLGRYEEAADSICKLFGHVEDHNDQYQLQEGICLTNAKLWLIHCLIKCNDLEEAMEICNSMMEEEEEDDFLGDNFTDGVITDRHIIMTEYYKAIIYFKTKRNAKALKSFDRVIESLIELISSKKSSVEKKELSILFTHEANNLEYILSKSYEFVGYLHYSSGDKELSVNCFRSGCMASSKDSSIGNNYLFLLKETNKLEELIKNSDDSTPQKILEPDI</sequence>
<dbReference type="AlphaFoldDB" id="A0A7I8VD72"/>
<comment type="caution">
    <text evidence="1">The sequence shown here is derived from an EMBL/GenBank/DDBJ whole genome shotgun (WGS) entry which is preliminary data.</text>
</comment>
<keyword evidence="2" id="KW-1185">Reference proteome</keyword>
<proteinExistence type="predicted"/>
<dbReference type="Gene3D" id="1.25.40.10">
    <property type="entry name" value="Tetratricopeptide repeat domain"/>
    <property type="match status" value="1"/>
</dbReference>
<gene>
    <name evidence="1" type="ORF">DGYR_LOCUS2325</name>
</gene>
<dbReference type="InterPro" id="IPR011990">
    <property type="entry name" value="TPR-like_helical_dom_sf"/>
</dbReference>
<evidence type="ECO:0000313" key="2">
    <source>
        <dbReference type="Proteomes" id="UP000549394"/>
    </source>
</evidence>
<reference evidence="1 2" key="1">
    <citation type="submission" date="2020-08" db="EMBL/GenBank/DDBJ databases">
        <authorList>
            <person name="Hejnol A."/>
        </authorList>
    </citation>
    <scope>NUCLEOTIDE SEQUENCE [LARGE SCALE GENOMIC DNA]</scope>
</reference>
<dbReference type="SUPFAM" id="SSF48452">
    <property type="entry name" value="TPR-like"/>
    <property type="match status" value="1"/>
</dbReference>
<evidence type="ECO:0000313" key="1">
    <source>
        <dbReference type="EMBL" id="CAD5113307.1"/>
    </source>
</evidence>